<dbReference type="EMBL" id="JADYXP020000011">
    <property type="protein sequence ID" value="KAL0114771.1"/>
    <property type="molecule type" value="Genomic_DNA"/>
</dbReference>
<keyword evidence="6 10" id="KW-1133">Transmembrane helix</keyword>
<feature type="transmembrane region" description="Helical" evidence="10">
    <location>
        <begin position="67"/>
        <end position="90"/>
    </location>
</feature>
<gene>
    <name evidence="11" type="ORF">PUN28_011823</name>
</gene>
<evidence type="ECO:0000256" key="3">
    <source>
        <dbReference type="ARBA" id="ARBA00022606"/>
    </source>
</evidence>
<dbReference type="GO" id="GO:0007165">
    <property type="term" value="P:signal transduction"/>
    <property type="evidence" value="ECO:0007669"/>
    <property type="project" value="UniProtKB-KW"/>
</dbReference>
<keyword evidence="12" id="KW-1185">Reference proteome</keyword>
<feature type="transmembrane region" description="Helical" evidence="10">
    <location>
        <begin position="129"/>
        <end position="152"/>
    </location>
</feature>
<evidence type="ECO:0000256" key="1">
    <source>
        <dbReference type="ARBA" id="ARBA00004651"/>
    </source>
</evidence>
<keyword evidence="5 10" id="KW-0552">Olfaction</keyword>
<evidence type="ECO:0000256" key="9">
    <source>
        <dbReference type="ARBA" id="ARBA00023224"/>
    </source>
</evidence>
<evidence type="ECO:0000313" key="11">
    <source>
        <dbReference type="EMBL" id="KAL0114771.1"/>
    </source>
</evidence>
<keyword evidence="7 10" id="KW-0472">Membrane</keyword>
<dbReference type="PANTHER" id="PTHR21137:SF35">
    <property type="entry name" value="ODORANT RECEPTOR 19A-RELATED"/>
    <property type="match status" value="1"/>
</dbReference>
<keyword evidence="9 10" id="KW-0807">Transducer</keyword>
<dbReference type="Proteomes" id="UP001430953">
    <property type="component" value="Unassembled WGS sequence"/>
</dbReference>
<keyword evidence="4 10" id="KW-0812">Transmembrane</keyword>
<feature type="transmembrane region" description="Helical" evidence="10">
    <location>
        <begin position="352"/>
        <end position="371"/>
    </location>
</feature>
<sequence>MAKKILLKDVIFVVKLSVFIIQCWPLAKNATRLRVVFIKIYHFMCIILLAIMAASCIYTANIKRDTFIVFSNLIMYTSAMFHSINNFIWYNINYTFIQKVTFEMIHVSESMTAHEKIVFQRYIKKCLPFYSVSLIYFYSLTVGTITVVPLLAHQPFPTVIEYPFDVLYQPLHTIIYLKQSICGFFVSAHLCVNVYMALLVWFTTARFKVLAEQLRMAVNVYELFECIKTHQKLLKYADNVSIVVRAFAFTTICCSTVGLITLFLLVLKEQSLIVISWALAVTVSGLLEVFMYTWPAEHLMHTASEIGHVAFEILDNHYFVKIWKCLQIIIMRNQKLIQISIPCLMPALSFNYFSAYLSTILSYFTTLRVAILENND</sequence>
<feature type="transmembrane region" description="Helical" evidence="10">
    <location>
        <begin position="7"/>
        <end position="27"/>
    </location>
</feature>
<comment type="caution">
    <text evidence="10">Lacks conserved residue(s) required for the propagation of feature annotation.</text>
</comment>
<dbReference type="GO" id="GO:0004984">
    <property type="term" value="F:olfactory receptor activity"/>
    <property type="evidence" value="ECO:0007669"/>
    <property type="project" value="InterPro"/>
</dbReference>
<dbReference type="Pfam" id="PF02949">
    <property type="entry name" value="7tm_6"/>
    <property type="match status" value="1"/>
</dbReference>
<dbReference type="GO" id="GO:0005886">
    <property type="term" value="C:plasma membrane"/>
    <property type="evidence" value="ECO:0007669"/>
    <property type="project" value="UniProtKB-SubCell"/>
</dbReference>
<protein>
    <recommendedName>
        <fullName evidence="10">Odorant receptor</fullName>
    </recommendedName>
</protein>
<evidence type="ECO:0000256" key="8">
    <source>
        <dbReference type="ARBA" id="ARBA00023170"/>
    </source>
</evidence>
<evidence type="ECO:0000256" key="6">
    <source>
        <dbReference type="ARBA" id="ARBA00022989"/>
    </source>
</evidence>
<reference evidence="11 12" key="1">
    <citation type="submission" date="2023-03" db="EMBL/GenBank/DDBJ databases">
        <title>High recombination rates correlate with genetic variation in Cardiocondyla obscurior ants.</title>
        <authorList>
            <person name="Errbii M."/>
        </authorList>
    </citation>
    <scope>NUCLEOTIDE SEQUENCE [LARGE SCALE GENOMIC DNA]</scope>
    <source>
        <strain evidence="11">Alpha-2009</strain>
        <tissue evidence="11">Whole body</tissue>
    </source>
</reference>
<dbReference type="GO" id="GO:0005549">
    <property type="term" value="F:odorant binding"/>
    <property type="evidence" value="ECO:0007669"/>
    <property type="project" value="InterPro"/>
</dbReference>
<evidence type="ECO:0000256" key="5">
    <source>
        <dbReference type="ARBA" id="ARBA00022725"/>
    </source>
</evidence>
<comment type="subcellular location">
    <subcellularLocation>
        <location evidence="1 10">Cell membrane</location>
        <topology evidence="1 10">Multi-pass membrane protein</topology>
    </subcellularLocation>
</comment>
<proteinExistence type="inferred from homology"/>
<comment type="similarity">
    <text evidence="10">Belongs to the insect chemoreceptor superfamily. Heteromeric odorant receptor channel (TC 1.A.69) family.</text>
</comment>
<name>A0AAW2FFN2_9HYME</name>
<accession>A0AAW2FFN2</accession>
<evidence type="ECO:0000256" key="4">
    <source>
        <dbReference type="ARBA" id="ARBA00022692"/>
    </source>
</evidence>
<keyword evidence="3 10" id="KW-0716">Sensory transduction</keyword>
<comment type="caution">
    <text evidence="11">The sequence shown here is derived from an EMBL/GenBank/DDBJ whole genome shotgun (WGS) entry which is preliminary data.</text>
</comment>
<feature type="transmembrane region" description="Helical" evidence="10">
    <location>
        <begin position="274"/>
        <end position="294"/>
    </location>
</feature>
<feature type="transmembrane region" description="Helical" evidence="10">
    <location>
        <begin position="39"/>
        <end position="60"/>
    </location>
</feature>
<keyword evidence="2" id="KW-1003">Cell membrane</keyword>
<evidence type="ECO:0000313" key="12">
    <source>
        <dbReference type="Proteomes" id="UP001430953"/>
    </source>
</evidence>
<dbReference type="InterPro" id="IPR004117">
    <property type="entry name" value="7tm6_olfct_rcpt"/>
</dbReference>
<evidence type="ECO:0000256" key="2">
    <source>
        <dbReference type="ARBA" id="ARBA00022475"/>
    </source>
</evidence>
<keyword evidence="8 10" id="KW-0675">Receptor</keyword>
<organism evidence="11 12">
    <name type="scientific">Cardiocondyla obscurior</name>
    <dbReference type="NCBI Taxonomy" id="286306"/>
    <lineage>
        <taxon>Eukaryota</taxon>
        <taxon>Metazoa</taxon>
        <taxon>Ecdysozoa</taxon>
        <taxon>Arthropoda</taxon>
        <taxon>Hexapoda</taxon>
        <taxon>Insecta</taxon>
        <taxon>Pterygota</taxon>
        <taxon>Neoptera</taxon>
        <taxon>Endopterygota</taxon>
        <taxon>Hymenoptera</taxon>
        <taxon>Apocrita</taxon>
        <taxon>Aculeata</taxon>
        <taxon>Formicoidea</taxon>
        <taxon>Formicidae</taxon>
        <taxon>Myrmicinae</taxon>
        <taxon>Cardiocondyla</taxon>
    </lineage>
</organism>
<evidence type="ECO:0000256" key="10">
    <source>
        <dbReference type="RuleBase" id="RU351113"/>
    </source>
</evidence>
<dbReference type="AlphaFoldDB" id="A0AAW2FFN2"/>
<evidence type="ECO:0000256" key="7">
    <source>
        <dbReference type="ARBA" id="ARBA00023136"/>
    </source>
</evidence>
<feature type="transmembrane region" description="Helical" evidence="10">
    <location>
        <begin position="242"/>
        <end position="267"/>
    </location>
</feature>
<dbReference type="PANTHER" id="PTHR21137">
    <property type="entry name" value="ODORANT RECEPTOR"/>
    <property type="match status" value="1"/>
</dbReference>
<feature type="transmembrane region" description="Helical" evidence="10">
    <location>
        <begin position="181"/>
        <end position="202"/>
    </location>
</feature>